<comment type="caution">
    <text evidence="1">The sequence shown here is derived from an EMBL/GenBank/DDBJ whole genome shotgun (WGS) entry which is preliminary data.</text>
</comment>
<gene>
    <name evidence="2" type="ORF">AVEN_186591_1</name>
    <name evidence="1" type="ORF">AVEN_62573_1</name>
</gene>
<name>A0A4Y2P4D7_ARAVE</name>
<organism evidence="1 3">
    <name type="scientific">Araneus ventricosus</name>
    <name type="common">Orbweaver spider</name>
    <name type="synonym">Epeira ventricosa</name>
    <dbReference type="NCBI Taxonomy" id="182803"/>
    <lineage>
        <taxon>Eukaryota</taxon>
        <taxon>Metazoa</taxon>
        <taxon>Ecdysozoa</taxon>
        <taxon>Arthropoda</taxon>
        <taxon>Chelicerata</taxon>
        <taxon>Arachnida</taxon>
        <taxon>Araneae</taxon>
        <taxon>Araneomorphae</taxon>
        <taxon>Entelegynae</taxon>
        <taxon>Araneoidea</taxon>
        <taxon>Araneidae</taxon>
        <taxon>Araneus</taxon>
    </lineage>
</organism>
<dbReference type="AlphaFoldDB" id="A0A4Y2P4D7"/>
<sequence length="93" mass="10487">MCNRRYLGGIGFRTLSSLAPNPLPNHAPPSLEIAIFMASANHSPRPSASGFFLNLIILNKIEKDTQLQRMKELYHLNHILIPVEASLLLQIRR</sequence>
<accession>A0A4Y2P4D7</accession>
<reference evidence="1 3" key="1">
    <citation type="journal article" date="2019" name="Sci. Rep.">
        <title>Orb-weaving spider Araneus ventricosus genome elucidates the spidroin gene catalogue.</title>
        <authorList>
            <person name="Kono N."/>
            <person name="Nakamura H."/>
            <person name="Ohtoshi R."/>
            <person name="Moran D.A.P."/>
            <person name="Shinohara A."/>
            <person name="Yoshida Y."/>
            <person name="Fujiwara M."/>
            <person name="Mori M."/>
            <person name="Tomita M."/>
            <person name="Arakawa K."/>
        </authorList>
    </citation>
    <scope>NUCLEOTIDE SEQUENCE [LARGE SCALE GENOMIC DNA]</scope>
</reference>
<keyword evidence="3" id="KW-1185">Reference proteome</keyword>
<dbReference type="Proteomes" id="UP000499080">
    <property type="component" value="Unassembled WGS sequence"/>
</dbReference>
<protein>
    <submittedName>
        <fullName evidence="1">Uncharacterized protein</fullName>
    </submittedName>
</protein>
<dbReference type="EMBL" id="BGPR01131035">
    <property type="protein sequence ID" value="GBN45961.1"/>
    <property type="molecule type" value="Genomic_DNA"/>
</dbReference>
<evidence type="ECO:0000313" key="1">
    <source>
        <dbReference type="EMBL" id="GBN45932.1"/>
    </source>
</evidence>
<evidence type="ECO:0000313" key="2">
    <source>
        <dbReference type="EMBL" id="GBN45961.1"/>
    </source>
</evidence>
<evidence type="ECO:0000313" key="3">
    <source>
        <dbReference type="Proteomes" id="UP000499080"/>
    </source>
</evidence>
<proteinExistence type="predicted"/>
<dbReference type="EMBL" id="BGPR01131019">
    <property type="protein sequence ID" value="GBN45932.1"/>
    <property type="molecule type" value="Genomic_DNA"/>
</dbReference>